<dbReference type="AlphaFoldDB" id="A0A9D4RH87"/>
<organism evidence="1 2">
    <name type="scientific">Dreissena polymorpha</name>
    <name type="common">Zebra mussel</name>
    <name type="synonym">Mytilus polymorpha</name>
    <dbReference type="NCBI Taxonomy" id="45954"/>
    <lineage>
        <taxon>Eukaryota</taxon>
        <taxon>Metazoa</taxon>
        <taxon>Spiralia</taxon>
        <taxon>Lophotrochozoa</taxon>
        <taxon>Mollusca</taxon>
        <taxon>Bivalvia</taxon>
        <taxon>Autobranchia</taxon>
        <taxon>Heteroconchia</taxon>
        <taxon>Euheterodonta</taxon>
        <taxon>Imparidentia</taxon>
        <taxon>Neoheterodontei</taxon>
        <taxon>Myida</taxon>
        <taxon>Dreissenoidea</taxon>
        <taxon>Dreissenidae</taxon>
        <taxon>Dreissena</taxon>
    </lineage>
</organism>
<dbReference type="Proteomes" id="UP000828390">
    <property type="component" value="Unassembled WGS sequence"/>
</dbReference>
<evidence type="ECO:0000313" key="1">
    <source>
        <dbReference type="EMBL" id="KAH3866477.1"/>
    </source>
</evidence>
<reference evidence="1" key="1">
    <citation type="journal article" date="2019" name="bioRxiv">
        <title>The Genome of the Zebra Mussel, Dreissena polymorpha: A Resource for Invasive Species Research.</title>
        <authorList>
            <person name="McCartney M.A."/>
            <person name="Auch B."/>
            <person name="Kono T."/>
            <person name="Mallez S."/>
            <person name="Zhang Y."/>
            <person name="Obille A."/>
            <person name="Becker A."/>
            <person name="Abrahante J.E."/>
            <person name="Garbe J."/>
            <person name="Badalamenti J.P."/>
            <person name="Herman A."/>
            <person name="Mangelson H."/>
            <person name="Liachko I."/>
            <person name="Sullivan S."/>
            <person name="Sone E.D."/>
            <person name="Koren S."/>
            <person name="Silverstein K.A.T."/>
            <person name="Beckman K.B."/>
            <person name="Gohl D.M."/>
        </authorList>
    </citation>
    <scope>NUCLEOTIDE SEQUENCE</scope>
    <source>
        <strain evidence="1">Duluth1</strain>
        <tissue evidence="1">Whole animal</tissue>
    </source>
</reference>
<sequence length="108" mass="12104">MQLLLGSLFSELSMVEIKKESAAPRECVSSVLGGDQEGVRGFERFRFFRGVLPASAVRALSEHLPCKPWIPDLSPYLRNRQVSDWVQVSNPGVKTSHISDGFRFRILA</sequence>
<reference evidence="1" key="2">
    <citation type="submission" date="2020-11" db="EMBL/GenBank/DDBJ databases">
        <authorList>
            <person name="McCartney M.A."/>
            <person name="Auch B."/>
            <person name="Kono T."/>
            <person name="Mallez S."/>
            <person name="Becker A."/>
            <person name="Gohl D.M."/>
            <person name="Silverstein K.A.T."/>
            <person name="Koren S."/>
            <person name="Bechman K.B."/>
            <person name="Herman A."/>
            <person name="Abrahante J.E."/>
            <person name="Garbe J."/>
        </authorList>
    </citation>
    <scope>NUCLEOTIDE SEQUENCE</scope>
    <source>
        <strain evidence="1">Duluth1</strain>
        <tissue evidence="1">Whole animal</tissue>
    </source>
</reference>
<gene>
    <name evidence="1" type="ORF">DPMN_029541</name>
</gene>
<proteinExistence type="predicted"/>
<keyword evidence="2" id="KW-1185">Reference proteome</keyword>
<protein>
    <submittedName>
        <fullName evidence="1">Uncharacterized protein</fullName>
    </submittedName>
</protein>
<comment type="caution">
    <text evidence="1">The sequence shown here is derived from an EMBL/GenBank/DDBJ whole genome shotgun (WGS) entry which is preliminary data.</text>
</comment>
<accession>A0A9D4RH87</accession>
<dbReference type="EMBL" id="JAIWYP010000002">
    <property type="protein sequence ID" value="KAH3866477.1"/>
    <property type="molecule type" value="Genomic_DNA"/>
</dbReference>
<name>A0A9D4RH87_DREPO</name>
<evidence type="ECO:0000313" key="2">
    <source>
        <dbReference type="Proteomes" id="UP000828390"/>
    </source>
</evidence>